<dbReference type="EMBL" id="JADGJD010001028">
    <property type="protein sequence ID" value="KAJ3047095.1"/>
    <property type="molecule type" value="Genomic_DNA"/>
</dbReference>
<dbReference type="InterPro" id="IPR036291">
    <property type="entry name" value="NAD(P)-bd_dom_sf"/>
</dbReference>
<feature type="active site" description="Proton donor" evidence="14">
    <location>
        <position position="98"/>
    </location>
</feature>
<dbReference type="AlphaFoldDB" id="A0AAD5S5V0"/>
<feature type="binding site" evidence="15">
    <location>
        <position position="132"/>
    </location>
    <ligand>
        <name>NAD(+)</name>
        <dbReference type="ChEBI" id="CHEBI:57540"/>
    </ligand>
</feature>
<name>A0AAD5S5V0_9FUNG</name>
<dbReference type="GO" id="GO:0005737">
    <property type="term" value="C:cytoplasm"/>
    <property type="evidence" value="ECO:0007669"/>
    <property type="project" value="TreeGrafter"/>
</dbReference>
<proteinExistence type="inferred from homology"/>
<dbReference type="Pfam" id="PF05222">
    <property type="entry name" value="AlaDh_PNT_N"/>
    <property type="match status" value="1"/>
</dbReference>
<dbReference type="FunFam" id="3.40.50.720:FF:000217">
    <property type="entry name" value="Saccharopine dehydrogenase [NAD(+), L-lysine-forming]"/>
    <property type="match status" value="1"/>
</dbReference>
<evidence type="ECO:0000313" key="20">
    <source>
        <dbReference type="Proteomes" id="UP001212841"/>
    </source>
</evidence>
<feature type="binding site" evidence="15">
    <location>
        <begin position="204"/>
        <end position="205"/>
    </location>
    <ligand>
        <name>NAD(+)</name>
        <dbReference type="ChEBI" id="CHEBI:57540"/>
    </ligand>
</feature>
<comment type="catalytic activity">
    <reaction evidence="12 13">
        <text>L-saccharopine + NAD(+) + H2O = L-lysine + 2-oxoglutarate + NADH + H(+)</text>
        <dbReference type="Rhea" id="RHEA:12440"/>
        <dbReference type="ChEBI" id="CHEBI:15377"/>
        <dbReference type="ChEBI" id="CHEBI:15378"/>
        <dbReference type="ChEBI" id="CHEBI:16810"/>
        <dbReference type="ChEBI" id="CHEBI:32551"/>
        <dbReference type="ChEBI" id="CHEBI:57540"/>
        <dbReference type="ChEBI" id="CHEBI:57945"/>
        <dbReference type="ChEBI" id="CHEBI:57951"/>
        <dbReference type="EC" id="1.5.1.7"/>
    </reaction>
</comment>
<dbReference type="EC" id="1.5.1.7" evidence="4 13"/>
<dbReference type="Gene3D" id="3.40.50.720">
    <property type="entry name" value="NAD(P)-binding Rossmann-like Domain"/>
    <property type="match status" value="2"/>
</dbReference>
<feature type="domain" description="Alanine dehydrogenase/pyridine nucleotide transhydrogenase N-terminal" evidence="18">
    <location>
        <begin position="9"/>
        <end position="144"/>
    </location>
</feature>
<dbReference type="SMART" id="SM01003">
    <property type="entry name" value="AlaDh_PNT_N"/>
    <property type="match status" value="1"/>
</dbReference>
<feature type="binding site" evidence="15">
    <location>
        <position position="279"/>
    </location>
    <ligand>
        <name>NAD(+)</name>
        <dbReference type="ChEBI" id="CHEBI:57540"/>
    </ligand>
</feature>
<dbReference type="GO" id="GO:0019878">
    <property type="term" value="P:lysine biosynthetic process via aminoadipic acid"/>
    <property type="evidence" value="ECO:0007669"/>
    <property type="project" value="TreeGrafter"/>
</dbReference>
<evidence type="ECO:0000256" key="2">
    <source>
        <dbReference type="ARBA" id="ARBA00005689"/>
    </source>
</evidence>
<reference evidence="19" key="1">
    <citation type="submission" date="2020-05" db="EMBL/GenBank/DDBJ databases">
        <title>Phylogenomic resolution of chytrid fungi.</title>
        <authorList>
            <person name="Stajich J.E."/>
            <person name="Amses K."/>
            <person name="Simmons R."/>
            <person name="Seto K."/>
            <person name="Myers J."/>
            <person name="Bonds A."/>
            <person name="Quandt C.A."/>
            <person name="Barry K."/>
            <person name="Liu P."/>
            <person name="Grigoriev I."/>
            <person name="Longcore J.E."/>
            <person name="James T.Y."/>
        </authorList>
    </citation>
    <scope>NUCLEOTIDE SEQUENCE</scope>
    <source>
        <strain evidence="19">JEL0318</strain>
    </source>
</reference>
<feature type="binding site" evidence="15">
    <location>
        <position position="228"/>
    </location>
    <ligand>
        <name>NAD(+)</name>
        <dbReference type="ChEBI" id="CHEBI:57540"/>
    </ligand>
</feature>
<evidence type="ECO:0000256" key="1">
    <source>
        <dbReference type="ARBA" id="ARBA00004884"/>
    </source>
</evidence>
<dbReference type="PANTHER" id="PTHR11133">
    <property type="entry name" value="SACCHAROPINE DEHYDROGENASE"/>
    <property type="match status" value="1"/>
</dbReference>
<accession>A0AAD5S5V0</accession>
<feature type="domain" description="Alanine dehydrogenase/pyridine nucleotide transhydrogenase NAD(H)-binding" evidence="17">
    <location>
        <begin position="176"/>
        <end position="318"/>
    </location>
</feature>
<evidence type="ECO:0000256" key="4">
    <source>
        <dbReference type="ARBA" id="ARBA00012847"/>
    </source>
</evidence>
<evidence type="ECO:0000256" key="9">
    <source>
        <dbReference type="ARBA" id="ARBA00023154"/>
    </source>
</evidence>
<dbReference type="InterPro" id="IPR027281">
    <property type="entry name" value="Lys1"/>
</dbReference>
<sequence>MTASAPHLWLRAETKKNEKRTALTPKVAKTLLDNGFQITVEKSTQGIFEDQDFADVGCTLVETGTWRTAPADAYIIGLKELPENDFTPLPHKHIMFAHCYKQQGGWKDVLGRFEKGNGLLLDLEFLQDDKGRRVAAFGYYAGFAGSAIGIDIWAHKQLNGSAPYPSVKPFPHEDELIAYVKERLNTAAAKTGRLPRVMVMGALGRCGTGAADFARRVGIPEENIIKWDMAETAKGGPFEEILNHDIFVNCIYLSRPIPPFLTEAMLVKKDRVLSVLVDVSCDTTNPHNPIPVYHDATTFDAPVLQTLAGDAEPLDVVAIDHLPTLLPREASESFCTDLLSSLLALKDRENARVWTDAEKLYHEKVQSMHA</sequence>
<dbReference type="SUPFAM" id="SSF52283">
    <property type="entry name" value="Formate/glycerate dehydrogenase catalytic domain-like"/>
    <property type="match status" value="1"/>
</dbReference>
<evidence type="ECO:0000256" key="10">
    <source>
        <dbReference type="ARBA" id="ARBA00023157"/>
    </source>
</evidence>
<evidence type="ECO:0000259" key="17">
    <source>
        <dbReference type="SMART" id="SM01002"/>
    </source>
</evidence>
<comment type="caution">
    <text evidence="19">The sequence shown here is derived from an EMBL/GenBank/DDBJ whole genome shotgun (WGS) entry which is preliminary data.</text>
</comment>
<evidence type="ECO:0000256" key="8">
    <source>
        <dbReference type="ARBA" id="ARBA00023027"/>
    </source>
</evidence>
<dbReference type="SMART" id="SM01002">
    <property type="entry name" value="AlaDh_PNT_C"/>
    <property type="match status" value="1"/>
</dbReference>
<evidence type="ECO:0000256" key="15">
    <source>
        <dbReference type="PIRSR" id="PIRSR018250-3"/>
    </source>
</evidence>
<dbReference type="CDD" id="cd12188">
    <property type="entry name" value="SDH"/>
    <property type="match status" value="1"/>
</dbReference>
<evidence type="ECO:0000256" key="3">
    <source>
        <dbReference type="ARBA" id="ARBA00011245"/>
    </source>
</evidence>
<gene>
    <name evidence="19" type="primary">LYS1</name>
    <name evidence="19" type="ORF">HK097_000236</name>
</gene>
<comment type="pathway">
    <text evidence="1 13">Amino-acid biosynthesis; L-lysine biosynthesis via AAA pathway; L-lysine from L-alpha-aminoadipate (fungal route): step 3/3.</text>
</comment>
<evidence type="ECO:0000256" key="6">
    <source>
        <dbReference type="ARBA" id="ARBA00022605"/>
    </source>
</evidence>
<feature type="binding site" evidence="15">
    <location>
        <position position="232"/>
    </location>
    <ligand>
        <name>NAD(+)</name>
        <dbReference type="ChEBI" id="CHEBI:57540"/>
    </ligand>
</feature>
<dbReference type="GO" id="GO:0004754">
    <property type="term" value="F:saccharopine dehydrogenase (NAD+, L-lysine-forming) activity"/>
    <property type="evidence" value="ECO:0007669"/>
    <property type="project" value="UniProtKB-EC"/>
</dbReference>
<keyword evidence="10" id="KW-1015">Disulfide bond</keyword>
<dbReference type="SUPFAM" id="SSF51735">
    <property type="entry name" value="NAD(P)-binding Rossmann-fold domains"/>
    <property type="match status" value="1"/>
</dbReference>
<dbReference type="PANTHER" id="PTHR11133:SF23">
    <property type="entry name" value="SACCHAROPINE DEHYDROGENASE [NAD(+), L-LYSINE-FORMING]"/>
    <property type="match status" value="1"/>
</dbReference>
<dbReference type="InterPro" id="IPR051168">
    <property type="entry name" value="AASS"/>
</dbReference>
<feature type="active site" description="Proton acceptor" evidence="14">
    <location>
        <position position="79"/>
    </location>
</feature>
<protein>
    <recommendedName>
        <fullName evidence="5 13">Saccharopine dehydrogenase [NAD(+), L-lysine-forming]</fullName>
        <shortName evidence="13">SDH</shortName>
        <ecNumber evidence="4 13">1.5.1.7</ecNumber>
    </recommendedName>
    <alternativeName>
        <fullName evidence="11 13">Lysine--2-oxoglutarate reductase</fullName>
    </alternativeName>
</protein>
<keyword evidence="9 13" id="KW-0457">Lysine biosynthesis</keyword>
<evidence type="ECO:0000256" key="16">
    <source>
        <dbReference type="PIRSR" id="PIRSR018250-4"/>
    </source>
</evidence>
<organism evidence="19 20">
    <name type="scientific">Rhizophlyctis rosea</name>
    <dbReference type="NCBI Taxonomy" id="64517"/>
    <lineage>
        <taxon>Eukaryota</taxon>
        <taxon>Fungi</taxon>
        <taxon>Fungi incertae sedis</taxon>
        <taxon>Chytridiomycota</taxon>
        <taxon>Chytridiomycota incertae sedis</taxon>
        <taxon>Chytridiomycetes</taxon>
        <taxon>Rhizophlyctidales</taxon>
        <taxon>Rhizophlyctidaceae</taxon>
        <taxon>Rhizophlyctis</taxon>
    </lineage>
</organism>
<feature type="binding site" evidence="15">
    <location>
        <begin position="319"/>
        <end position="322"/>
    </location>
    <ligand>
        <name>NAD(+)</name>
        <dbReference type="ChEBI" id="CHEBI:57540"/>
    </ligand>
</feature>
<dbReference type="InterPro" id="IPR007886">
    <property type="entry name" value="AlaDH/PNT_N"/>
</dbReference>
<feature type="disulfide bond" evidence="16">
    <location>
        <begin position="206"/>
        <end position="250"/>
    </location>
</feature>
<comment type="subunit">
    <text evidence="3">Monomer.</text>
</comment>
<evidence type="ECO:0000256" key="5">
    <source>
        <dbReference type="ARBA" id="ARBA00021221"/>
    </source>
</evidence>
<evidence type="ECO:0000256" key="11">
    <source>
        <dbReference type="ARBA" id="ARBA00033228"/>
    </source>
</evidence>
<evidence type="ECO:0000259" key="18">
    <source>
        <dbReference type="SMART" id="SM01003"/>
    </source>
</evidence>
<keyword evidence="8 13" id="KW-0520">NAD</keyword>
<keyword evidence="6 13" id="KW-0028">Amino-acid biosynthesis</keyword>
<evidence type="ECO:0000256" key="14">
    <source>
        <dbReference type="PIRSR" id="PIRSR018250-1"/>
    </source>
</evidence>
<keyword evidence="20" id="KW-1185">Reference proteome</keyword>
<feature type="binding site" evidence="15">
    <location>
        <position position="252"/>
    </location>
    <ligand>
        <name>NAD(+)</name>
        <dbReference type="ChEBI" id="CHEBI:57540"/>
    </ligand>
</feature>
<evidence type="ECO:0000256" key="7">
    <source>
        <dbReference type="ARBA" id="ARBA00023002"/>
    </source>
</evidence>
<dbReference type="Proteomes" id="UP001212841">
    <property type="component" value="Unassembled WGS sequence"/>
</dbReference>
<evidence type="ECO:0000256" key="12">
    <source>
        <dbReference type="ARBA" id="ARBA00047860"/>
    </source>
</evidence>
<evidence type="ECO:0000256" key="13">
    <source>
        <dbReference type="PIRNR" id="PIRNR018250"/>
    </source>
</evidence>
<evidence type="ECO:0000313" key="19">
    <source>
        <dbReference type="EMBL" id="KAJ3047095.1"/>
    </source>
</evidence>
<keyword evidence="7 13" id="KW-0560">Oxidoreductase</keyword>
<comment type="similarity">
    <text evidence="2 13">Belongs to the AlaDH/PNT family.</text>
</comment>
<dbReference type="PIRSF" id="PIRSF018250">
    <property type="entry name" value="Saccharopine_DH_Lys"/>
    <property type="match status" value="1"/>
</dbReference>
<dbReference type="InterPro" id="IPR007698">
    <property type="entry name" value="AlaDH/PNT_NAD(H)-bd"/>
</dbReference>